<accession>A0ABN3L624</accession>
<evidence type="ECO:0000313" key="3">
    <source>
        <dbReference type="EMBL" id="GAA2476612.1"/>
    </source>
</evidence>
<dbReference type="SUPFAM" id="SSF56349">
    <property type="entry name" value="DNA breaking-rejoining enzymes"/>
    <property type="match status" value="1"/>
</dbReference>
<keyword evidence="1" id="KW-0233">DNA recombination</keyword>
<evidence type="ECO:0000256" key="1">
    <source>
        <dbReference type="ARBA" id="ARBA00023172"/>
    </source>
</evidence>
<name>A0ABN3L624_9ACTN</name>
<dbReference type="InterPro" id="IPR002104">
    <property type="entry name" value="Integrase_catalytic"/>
</dbReference>
<organism evidence="3 4">
    <name type="scientific">Streptomyces thermolineatus</name>
    <dbReference type="NCBI Taxonomy" id="44033"/>
    <lineage>
        <taxon>Bacteria</taxon>
        <taxon>Bacillati</taxon>
        <taxon>Actinomycetota</taxon>
        <taxon>Actinomycetes</taxon>
        <taxon>Kitasatosporales</taxon>
        <taxon>Streptomycetaceae</taxon>
        <taxon>Streptomyces</taxon>
    </lineage>
</organism>
<evidence type="ECO:0000313" key="4">
    <source>
        <dbReference type="Proteomes" id="UP001501358"/>
    </source>
</evidence>
<dbReference type="PROSITE" id="PS51898">
    <property type="entry name" value="TYR_RECOMBINASE"/>
    <property type="match status" value="1"/>
</dbReference>
<sequence>MNLTYDVEIWSIRARKNRPKPYELRWRVGARPHSKSFRLKPQAEGRRSELMEALRRRERFDVDSGLPESEVRDLQSPTWFDHACAYAAMKWPRASAKHRASIADALATVTPKLVRDNRGAPDPRVLRDALYQWAFRFQATEDGELKPRREVEDAPEAIAQALDWVSKKSVRVRDLASPKVLRPALDALLVKMNGEAAAPNTVRRKYPVFTNALRYAVEQELLDALPVTRVDWKPPQTDEAVDFRYVPNRRQADVLLSAVDQQGRRGHHLRAFFACIYYAGMRPAEVADLKAVDCHLPGKGWGELVLSGSRPGIASGWTDSGKPYDERGLKRRARRTTRPVPVPPVLVTLLQDHLAEFGTAADGRVFRAARGGPVRSNEYCAIWDAARRKALSAAEEASPLTDVPYSLRHACISLWLHAGVSPTEAARRAGQSVEVLYRVYAKVLHGLQDRSNDLIDKVLEEEPPG</sequence>
<keyword evidence="4" id="KW-1185">Reference proteome</keyword>
<dbReference type="InterPro" id="IPR011010">
    <property type="entry name" value="DNA_brk_join_enz"/>
</dbReference>
<proteinExistence type="predicted"/>
<dbReference type="InterPro" id="IPR050090">
    <property type="entry name" value="Tyrosine_recombinase_XerCD"/>
</dbReference>
<dbReference type="EMBL" id="BAAATA010000004">
    <property type="protein sequence ID" value="GAA2476612.1"/>
    <property type="molecule type" value="Genomic_DNA"/>
</dbReference>
<feature type="domain" description="Tyr recombinase" evidence="2">
    <location>
        <begin position="241"/>
        <end position="454"/>
    </location>
</feature>
<protein>
    <submittedName>
        <fullName evidence="3">Site-specific integrase</fullName>
    </submittedName>
</protein>
<dbReference type="Proteomes" id="UP001501358">
    <property type="component" value="Unassembled WGS sequence"/>
</dbReference>
<dbReference type="PANTHER" id="PTHR30349:SF64">
    <property type="entry name" value="PROPHAGE INTEGRASE INTD-RELATED"/>
    <property type="match status" value="1"/>
</dbReference>
<dbReference type="Gene3D" id="1.10.443.10">
    <property type="entry name" value="Intergrase catalytic core"/>
    <property type="match status" value="1"/>
</dbReference>
<comment type="caution">
    <text evidence="3">The sequence shown here is derived from an EMBL/GenBank/DDBJ whole genome shotgun (WGS) entry which is preliminary data.</text>
</comment>
<gene>
    <name evidence="3" type="ORF">GCM10010406_10980</name>
</gene>
<evidence type="ECO:0000259" key="2">
    <source>
        <dbReference type="PROSITE" id="PS51898"/>
    </source>
</evidence>
<dbReference type="PANTHER" id="PTHR30349">
    <property type="entry name" value="PHAGE INTEGRASE-RELATED"/>
    <property type="match status" value="1"/>
</dbReference>
<dbReference type="RefSeq" id="WP_344381956.1">
    <property type="nucleotide sequence ID" value="NZ_BAAATA010000004.1"/>
</dbReference>
<dbReference type="InterPro" id="IPR013762">
    <property type="entry name" value="Integrase-like_cat_sf"/>
</dbReference>
<reference evidence="3 4" key="1">
    <citation type="journal article" date="2019" name="Int. J. Syst. Evol. Microbiol.">
        <title>The Global Catalogue of Microorganisms (GCM) 10K type strain sequencing project: providing services to taxonomists for standard genome sequencing and annotation.</title>
        <authorList>
            <consortium name="The Broad Institute Genomics Platform"/>
            <consortium name="The Broad Institute Genome Sequencing Center for Infectious Disease"/>
            <person name="Wu L."/>
            <person name="Ma J."/>
        </authorList>
    </citation>
    <scope>NUCLEOTIDE SEQUENCE [LARGE SCALE GENOMIC DNA]</scope>
    <source>
        <strain evidence="3 4">JCM 6307</strain>
    </source>
</reference>